<name>A0ABR2EZ90_9ROSI</name>
<proteinExistence type="predicted"/>
<comment type="caution">
    <text evidence="1">The sequence shown here is derived from an EMBL/GenBank/DDBJ whole genome shotgun (WGS) entry which is preliminary data.</text>
</comment>
<reference evidence="1 2" key="1">
    <citation type="journal article" date="2024" name="G3 (Bethesda)">
        <title>Genome assembly of Hibiscus sabdariffa L. provides insights into metabolisms of medicinal natural products.</title>
        <authorList>
            <person name="Kim T."/>
        </authorList>
    </citation>
    <scope>NUCLEOTIDE SEQUENCE [LARGE SCALE GENOMIC DNA]</scope>
    <source>
        <strain evidence="1">TK-2024</strain>
        <tissue evidence="1">Old leaves</tissue>
    </source>
</reference>
<evidence type="ECO:0000313" key="2">
    <source>
        <dbReference type="Proteomes" id="UP001472677"/>
    </source>
</evidence>
<accession>A0ABR2EZ90</accession>
<dbReference type="EMBL" id="JBBPBM010000009">
    <property type="protein sequence ID" value="KAK8568021.1"/>
    <property type="molecule type" value="Genomic_DNA"/>
</dbReference>
<protein>
    <submittedName>
        <fullName evidence="1">Uncharacterized protein</fullName>
    </submittedName>
</protein>
<organism evidence="1 2">
    <name type="scientific">Hibiscus sabdariffa</name>
    <name type="common">roselle</name>
    <dbReference type="NCBI Taxonomy" id="183260"/>
    <lineage>
        <taxon>Eukaryota</taxon>
        <taxon>Viridiplantae</taxon>
        <taxon>Streptophyta</taxon>
        <taxon>Embryophyta</taxon>
        <taxon>Tracheophyta</taxon>
        <taxon>Spermatophyta</taxon>
        <taxon>Magnoliopsida</taxon>
        <taxon>eudicotyledons</taxon>
        <taxon>Gunneridae</taxon>
        <taxon>Pentapetalae</taxon>
        <taxon>rosids</taxon>
        <taxon>malvids</taxon>
        <taxon>Malvales</taxon>
        <taxon>Malvaceae</taxon>
        <taxon>Malvoideae</taxon>
        <taxon>Hibiscus</taxon>
    </lineage>
</organism>
<keyword evidence="2" id="KW-1185">Reference proteome</keyword>
<dbReference type="Proteomes" id="UP001472677">
    <property type="component" value="Unassembled WGS sequence"/>
</dbReference>
<gene>
    <name evidence="1" type="ORF">V6N12_006588</name>
</gene>
<sequence length="82" mass="9695">MAKGDNDGFRQGRWLRCFWMQLTISSTRRRRRGCQSQAERSAVMDLTSGELQRRDGGMVRFARRQGAHRWLSCEPRTVREHL</sequence>
<evidence type="ECO:0000313" key="1">
    <source>
        <dbReference type="EMBL" id="KAK8568021.1"/>
    </source>
</evidence>